<protein>
    <submittedName>
        <fullName evidence="1">Uncharacterized protein</fullName>
    </submittedName>
</protein>
<accession>A0A2G3A5T7</accession>
<sequence length="258" mass="29477">MRKNVHDRFSLNVSYTKMKRVKRIILEKLEGSFIDDFNKLEAYAQELRDTNFGSDVVINISKDALKQGLADGEGLTLISDMQKVMGRLKNLKEKGEKWTEKFYSYAMKLYNDFKIIAQSCHVQANGDLGYEKRKTTDKPVAPLKRSIKNNTTDSSIVEKSVVPLRELVDEDKTEDELEIKDEQPLLRPGALSKAKTRLKMKTLQQKIIGTKKIKFVGDDHGVSMPTNLPYSPRKMTWKGKSCVTSSQLAIEKEKKIDK</sequence>
<name>A0A2G3A5T7_CAPAN</name>
<dbReference type="EMBL" id="AYRZ02000002">
    <property type="protein sequence ID" value="PHT89553.1"/>
    <property type="molecule type" value="Genomic_DNA"/>
</dbReference>
<proteinExistence type="predicted"/>
<reference evidence="1 2" key="1">
    <citation type="journal article" date="2014" name="Nat. Genet.">
        <title>Genome sequence of the hot pepper provides insights into the evolution of pungency in Capsicum species.</title>
        <authorList>
            <person name="Kim S."/>
            <person name="Park M."/>
            <person name="Yeom S.I."/>
            <person name="Kim Y.M."/>
            <person name="Lee J.M."/>
            <person name="Lee H.A."/>
            <person name="Seo E."/>
            <person name="Choi J."/>
            <person name="Cheong K."/>
            <person name="Kim K.T."/>
            <person name="Jung K."/>
            <person name="Lee G.W."/>
            <person name="Oh S.K."/>
            <person name="Bae C."/>
            <person name="Kim S.B."/>
            <person name="Lee H.Y."/>
            <person name="Kim S.Y."/>
            <person name="Kim M.S."/>
            <person name="Kang B.C."/>
            <person name="Jo Y.D."/>
            <person name="Yang H.B."/>
            <person name="Jeong H.J."/>
            <person name="Kang W.H."/>
            <person name="Kwon J.K."/>
            <person name="Shin C."/>
            <person name="Lim J.Y."/>
            <person name="Park J.H."/>
            <person name="Huh J.H."/>
            <person name="Kim J.S."/>
            <person name="Kim B.D."/>
            <person name="Cohen O."/>
            <person name="Paran I."/>
            <person name="Suh M.C."/>
            <person name="Lee S.B."/>
            <person name="Kim Y.K."/>
            <person name="Shin Y."/>
            <person name="Noh S.J."/>
            <person name="Park J."/>
            <person name="Seo Y.S."/>
            <person name="Kwon S.Y."/>
            <person name="Kim H.A."/>
            <person name="Park J.M."/>
            <person name="Kim H.J."/>
            <person name="Choi S.B."/>
            <person name="Bosland P.W."/>
            <person name="Reeves G."/>
            <person name="Jo S.H."/>
            <person name="Lee B.W."/>
            <person name="Cho H.T."/>
            <person name="Choi H.S."/>
            <person name="Lee M.S."/>
            <person name="Yu Y."/>
            <person name="Do Choi Y."/>
            <person name="Park B.S."/>
            <person name="van Deynze A."/>
            <person name="Ashrafi H."/>
            <person name="Hill T."/>
            <person name="Kim W.T."/>
            <person name="Pai H.S."/>
            <person name="Ahn H.K."/>
            <person name="Yeam I."/>
            <person name="Giovannoni J.J."/>
            <person name="Rose J.K."/>
            <person name="Sorensen I."/>
            <person name="Lee S.J."/>
            <person name="Kim R.W."/>
            <person name="Choi I.Y."/>
            <person name="Choi B.S."/>
            <person name="Lim J.S."/>
            <person name="Lee Y.H."/>
            <person name="Choi D."/>
        </authorList>
    </citation>
    <scope>NUCLEOTIDE SEQUENCE [LARGE SCALE GENOMIC DNA]</scope>
    <source>
        <strain evidence="2">cv. CM334</strain>
    </source>
</reference>
<evidence type="ECO:0000313" key="1">
    <source>
        <dbReference type="EMBL" id="PHT89553.1"/>
    </source>
</evidence>
<gene>
    <name evidence="1" type="ORF">T459_04666</name>
</gene>
<dbReference type="Proteomes" id="UP000222542">
    <property type="component" value="Unassembled WGS sequence"/>
</dbReference>
<organism evidence="1 2">
    <name type="scientific">Capsicum annuum</name>
    <name type="common">Capsicum pepper</name>
    <dbReference type="NCBI Taxonomy" id="4072"/>
    <lineage>
        <taxon>Eukaryota</taxon>
        <taxon>Viridiplantae</taxon>
        <taxon>Streptophyta</taxon>
        <taxon>Embryophyta</taxon>
        <taxon>Tracheophyta</taxon>
        <taxon>Spermatophyta</taxon>
        <taxon>Magnoliopsida</taxon>
        <taxon>eudicotyledons</taxon>
        <taxon>Gunneridae</taxon>
        <taxon>Pentapetalae</taxon>
        <taxon>asterids</taxon>
        <taxon>lamiids</taxon>
        <taxon>Solanales</taxon>
        <taxon>Solanaceae</taxon>
        <taxon>Solanoideae</taxon>
        <taxon>Capsiceae</taxon>
        <taxon>Capsicum</taxon>
    </lineage>
</organism>
<keyword evidence="2" id="KW-1185">Reference proteome</keyword>
<dbReference type="Gramene" id="PHT89553">
    <property type="protein sequence ID" value="PHT89553"/>
    <property type="gene ID" value="T459_04666"/>
</dbReference>
<dbReference type="AlphaFoldDB" id="A0A2G3A5T7"/>
<comment type="caution">
    <text evidence="1">The sequence shown here is derived from an EMBL/GenBank/DDBJ whole genome shotgun (WGS) entry which is preliminary data.</text>
</comment>
<reference evidence="1 2" key="2">
    <citation type="journal article" date="2017" name="Genome Biol.">
        <title>New reference genome sequences of hot pepper reveal the massive evolution of plant disease-resistance genes by retroduplication.</title>
        <authorList>
            <person name="Kim S."/>
            <person name="Park J."/>
            <person name="Yeom S.I."/>
            <person name="Kim Y.M."/>
            <person name="Seo E."/>
            <person name="Kim K.T."/>
            <person name="Kim M.S."/>
            <person name="Lee J.M."/>
            <person name="Cheong K."/>
            <person name="Shin H.S."/>
            <person name="Kim S.B."/>
            <person name="Han K."/>
            <person name="Lee J."/>
            <person name="Park M."/>
            <person name="Lee H.A."/>
            <person name="Lee H.Y."/>
            <person name="Lee Y."/>
            <person name="Oh S."/>
            <person name="Lee J.H."/>
            <person name="Choi E."/>
            <person name="Choi E."/>
            <person name="Lee S.E."/>
            <person name="Jeon J."/>
            <person name="Kim H."/>
            <person name="Choi G."/>
            <person name="Song H."/>
            <person name="Lee J."/>
            <person name="Lee S.C."/>
            <person name="Kwon J.K."/>
            <person name="Lee H.Y."/>
            <person name="Koo N."/>
            <person name="Hong Y."/>
            <person name="Kim R.W."/>
            <person name="Kang W.H."/>
            <person name="Huh J.H."/>
            <person name="Kang B.C."/>
            <person name="Yang T.J."/>
            <person name="Lee Y.H."/>
            <person name="Bennetzen J.L."/>
            <person name="Choi D."/>
        </authorList>
    </citation>
    <scope>NUCLEOTIDE SEQUENCE [LARGE SCALE GENOMIC DNA]</scope>
    <source>
        <strain evidence="2">cv. CM334</strain>
    </source>
</reference>
<evidence type="ECO:0000313" key="2">
    <source>
        <dbReference type="Proteomes" id="UP000222542"/>
    </source>
</evidence>